<evidence type="ECO:0000313" key="1">
    <source>
        <dbReference type="EMBL" id="HIS77106.1"/>
    </source>
</evidence>
<name>A0A9D1K0A5_9FIRM</name>
<comment type="caution">
    <text evidence="1">The sequence shown here is derived from an EMBL/GenBank/DDBJ whole genome shotgun (WGS) entry which is preliminary data.</text>
</comment>
<dbReference type="AlphaFoldDB" id="A0A9D1K0A5"/>
<dbReference type="PANTHER" id="PTHR10000:SF8">
    <property type="entry name" value="HAD SUPERFAMILY HYDROLASE-LIKE, TYPE 3"/>
    <property type="match status" value="1"/>
</dbReference>
<dbReference type="SUPFAM" id="SSF56784">
    <property type="entry name" value="HAD-like"/>
    <property type="match status" value="1"/>
</dbReference>
<dbReference type="Pfam" id="PF08282">
    <property type="entry name" value="Hydrolase_3"/>
    <property type="match status" value="1"/>
</dbReference>
<dbReference type="Gene3D" id="3.40.50.1000">
    <property type="entry name" value="HAD superfamily/HAD-like"/>
    <property type="match status" value="1"/>
</dbReference>
<organism evidence="1 2">
    <name type="scientific">Candidatus Merdivicinus excrementipullorum</name>
    <dbReference type="NCBI Taxonomy" id="2840867"/>
    <lineage>
        <taxon>Bacteria</taxon>
        <taxon>Bacillati</taxon>
        <taxon>Bacillota</taxon>
        <taxon>Clostridia</taxon>
        <taxon>Eubacteriales</taxon>
        <taxon>Oscillospiraceae</taxon>
        <taxon>Oscillospiraceae incertae sedis</taxon>
        <taxon>Candidatus Merdivicinus</taxon>
    </lineage>
</organism>
<dbReference type="InterPro" id="IPR036412">
    <property type="entry name" value="HAD-like_sf"/>
</dbReference>
<dbReference type="GO" id="GO:0000287">
    <property type="term" value="F:magnesium ion binding"/>
    <property type="evidence" value="ECO:0007669"/>
    <property type="project" value="TreeGrafter"/>
</dbReference>
<accession>A0A9D1K0A5</accession>
<dbReference type="CDD" id="cd07516">
    <property type="entry name" value="HAD_Pase"/>
    <property type="match status" value="1"/>
</dbReference>
<dbReference type="EMBL" id="DVJP01000066">
    <property type="protein sequence ID" value="HIS77106.1"/>
    <property type="molecule type" value="Genomic_DNA"/>
</dbReference>
<gene>
    <name evidence="1" type="ORF">IAB51_09935</name>
</gene>
<dbReference type="InterPro" id="IPR023214">
    <property type="entry name" value="HAD_sf"/>
</dbReference>
<dbReference type="GO" id="GO:0016791">
    <property type="term" value="F:phosphatase activity"/>
    <property type="evidence" value="ECO:0007669"/>
    <property type="project" value="TreeGrafter"/>
</dbReference>
<reference evidence="1" key="2">
    <citation type="journal article" date="2021" name="PeerJ">
        <title>Extensive microbial diversity within the chicken gut microbiome revealed by metagenomics and culture.</title>
        <authorList>
            <person name="Gilroy R."/>
            <person name="Ravi A."/>
            <person name="Getino M."/>
            <person name="Pursley I."/>
            <person name="Horton D.L."/>
            <person name="Alikhan N.F."/>
            <person name="Baker D."/>
            <person name="Gharbi K."/>
            <person name="Hall N."/>
            <person name="Watson M."/>
            <person name="Adriaenssens E.M."/>
            <person name="Foster-Nyarko E."/>
            <person name="Jarju S."/>
            <person name="Secka A."/>
            <person name="Antonio M."/>
            <person name="Oren A."/>
            <person name="Chaudhuri R.R."/>
            <person name="La Ragione R."/>
            <person name="Hildebrand F."/>
            <person name="Pallen M.J."/>
        </authorList>
    </citation>
    <scope>NUCLEOTIDE SEQUENCE</scope>
    <source>
        <strain evidence="1">CHK199-13235</strain>
    </source>
</reference>
<dbReference type="PANTHER" id="PTHR10000">
    <property type="entry name" value="PHOSPHOSERINE PHOSPHATASE"/>
    <property type="match status" value="1"/>
</dbReference>
<sequence>MNLSRILLVTDCDGTLLRDDKTISQKDLDAIARFRELGGNFTIATGRSLPTVSSILELLKPDLPVILYNGSMLYDPVKKTPVWTAEIPQSARFLVEKSMERYGPELGVEVLTPEGLHVIQFTPVIDEHLNGPLKAPYRLASLPEVASLQWLKVMFALPAEEMEGLKAFLDSFGDLGARYVRSEKLYFEILPAHASKGAALKMLCEKTGLSLKYTAAIGDCDNDLEMLREASLGFVTANAYPSVKEKVGRVTVSNEEGAVSAVIREILEKGEALFLAEPRLQ</sequence>
<proteinExistence type="predicted"/>
<dbReference type="Gene3D" id="3.30.1240.10">
    <property type="match status" value="1"/>
</dbReference>
<dbReference type="GO" id="GO:0005829">
    <property type="term" value="C:cytosol"/>
    <property type="evidence" value="ECO:0007669"/>
    <property type="project" value="TreeGrafter"/>
</dbReference>
<dbReference type="Proteomes" id="UP000824002">
    <property type="component" value="Unassembled WGS sequence"/>
</dbReference>
<protein>
    <submittedName>
        <fullName evidence="1">HAD family phosphatase</fullName>
    </submittedName>
</protein>
<reference evidence="1" key="1">
    <citation type="submission" date="2020-10" db="EMBL/GenBank/DDBJ databases">
        <authorList>
            <person name="Gilroy R."/>
        </authorList>
    </citation>
    <scope>NUCLEOTIDE SEQUENCE</scope>
    <source>
        <strain evidence="1">CHK199-13235</strain>
    </source>
</reference>
<evidence type="ECO:0000313" key="2">
    <source>
        <dbReference type="Proteomes" id="UP000824002"/>
    </source>
</evidence>